<dbReference type="eggNOG" id="ENOG502QQQ8">
    <property type="taxonomic scope" value="Eukaryota"/>
</dbReference>
<protein>
    <submittedName>
        <fullName evidence="2">Uncharacterized protein</fullName>
    </submittedName>
</protein>
<dbReference type="KEGG" id="ptm:GSPATT00002793001"/>
<evidence type="ECO:0000313" key="2">
    <source>
        <dbReference type="EMBL" id="CAK85393.1"/>
    </source>
</evidence>
<dbReference type="HOGENOM" id="CLU_487033_0_0_1"/>
<gene>
    <name evidence="2" type="ORF">GSPATT00002793001</name>
</gene>
<organism evidence="2 3">
    <name type="scientific">Paramecium tetraurelia</name>
    <dbReference type="NCBI Taxonomy" id="5888"/>
    <lineage>
        <taxon>Eukaryota</taxon>
        <taxon>Sar</taxon>
        <taxon>Alveolata</taxon>
        <taxon>Ciliophora</taxon>
        <taxon>Intramacronucleata</taxon>
        <taxon>Oligohymenophorea</taxon>
        <taxon>Peniculida</taxon>
        <taxon>Parameciidae</taxon>
        <taxon>Paramecium</taxon>
    </lineage>
</organism>
<dbReference type="InParanoid" id="A0DQS6"/>
<dbReference type="Proteomes" id="UP000000600">
    <property type="component" value="Unassembled WGS sequence"/>
</dbReference>
<sequence length="619" mass="71545">MRILIVNGYGKSETGKQQFERYCGQIRKVNLLQYKQLFLNQKELLDTETEFFSRDANDLDEFLYDQDSGYSKQEAANQFNFIDFVFIEIDANLRPWSKHLKKVMVLIRMCLRTNKVLLATAGAMQALVFFVATNLETPVEVVNGPQGGPLGDMSKLQKSLDQITRNEYFLDSITGDLYGIYFDKIESANCWIPIANCGIHSRRAVEEFNTVGKYMLQAPVYKPQKIKEIYGLYTSTQDEEICMIKKNFVQNYLFKDVKQEFLVHSKHAWDIHSFNVLNPKKTFVILADSSKGPQVITVNENIVGLQFDINPKYPETQSILRNFIIHYLIQIRSCVNKPLTIQQANNDLRKNKLDLENMTKQQAESQQKGERTVFNFEVLTKFKHVGFTGKKAKKLEIVMNNAINDQGQLQEAMKTMRQKQSPRTKQSTEETDLEKSKFAKFSTKLNHEHRDTTEKFNKTAAEIRQMLHPNIDEQLLPENEPLWVPGTMNTSMLASTGQRIRQRPQSTTQSRTFKLTRVQTAKSRVSKGTTKEDYDLCREHPIVRCSSPYITNLEKDRLDQKQKDKQIIGPRSIRTSVVSTIKGGTPFILYDNPYSNPADFKHRDENKTRWVGGQNFRVC</sequence>
<name>A0DQS6_PARTE</name>
<dbReference type="OrthoDB" id="285318at2759"/>
<evidence type="ECO:0000313" key="3">
    <source>
        <dbReference type="Proteomes" id="UP000000600"/>
    </source>
</evidence>
<dbReference type="RefSeq" id="XP_001452790.1">
    <property type="nucleotide sequence ID" value="XM_001452753.1"/>
</dbReference>
<reference evidence="2 3" key="1">
    <citation type="journal article" date="2006" name="Nature">
        <title>Global trends of whole-genome duplications revealed by the ciliate Paramecium tetraurelia.</title>
        <authorList>
            <consortium name="Genoscope"/>
            <person name="Aury J.-M."/>
            <person name="Jaillon O."/>
            <person name="Duret L."/>
            <person name="Noel B."/>
            <person name="Jubin C."/>
            <person name="Porcel B.M."/>
            <person name="Segurens B."/>
            <person name="Daubin V."/>
            <person name="Anthouard V."/>
            <person name="Aiach N."/>
            <person name="Arnaiz O."/>
            <person name="Billaut A."/>
            <person name="Beisson J."/>
            <person name="Blanc I."/>
            <person name="Bouhouche K."/>
            <person name="Camara F."/>
            <person name="Duharcourt S."/>
            <person name="Guigo R."/>
            <person name="Gogendeau D."/>
            <person name="Katinka M."/>
            <person name="Keller A.-M."/>
            <person name="Kissmehl R."/>
            <person name="Klotz C."/>
            <person name="Koll F."/>
            <person name="Le Moue A."/>
            <person name="Lepere C."/>
            <person name="Malinsky S."/>
            <person name="Nowacki M."/>
            <person name="Nowak J.K."/>
            <person name="Plattner H."/>
            <person name="Poulain J."/>
            <person name="Ruiz F."/>
            <person name="Serrano V."/>
            <person name="Zagulski M."/>
            <person name="Dessen P."/>
            <person name="Betermier M."/>
            <person name="Weissenbach J."/>
            <person name="Scarpelli C."/>
            <person name="Schachter V."/>
            <person name="Sperling L."/>
            <person name="Meyer E."/>
            <person name="Cohen J."/>
            <person name="Wincker P."/>
        </authorList>
    </citation>
    <scope>NUCLEOTIDE SEQUENCE [LARGE SCALE GENOMIC DNA]</scope>
    <source>
        <strain evidence="2 3">Stock d4-2</strain>
    </source>
</reference>
<proteinExistence type="predicted"/>
<feature type="region of interest" description="Disordered" evidence="1">
    <location>
        <begin position="496"/>
        <end position="526"/>
    </location>
</feature>
<evidence type="ECO:0000256" key="1">
    <source>
        <dbReference type="SAM" id="MobiDB-lite"/>
    </source>
</evidence>
<dbReference type="OMA" id="QGNETIC"/>
<keyword evidence="3" id="KW-1185">Reference proteome</keyword>
<dbReference type="AlphaFoldDB" id="A0DQS6"/>
<accession>A0DQS6</accession>
<dbReference type="GeneID" id="5038575"/>
<dbReference type="EMBL" id="CT868540">
    <property type="protein sequence ID" value="CAK85393.1"/>
    <property type="molecule type" value="Genomic_DNA"/>
</dbReference>
<feature type="region of interest" description="Disordered" evidence="1">
    <location>
        <begin position="412"/>
        <end position="453"/>
    </location>
</feature>